<evidence type="ECO:0000313" key="4">
    <source>
        <dbReference type="Proteomes" id="UP000198717"/>
    </source>
</evidence>
<dbReference type="Proteomes" id="UP000321224">
    <property type="component" value="Unassembled WGS sequence"/>
</dbReference>
<evidence type="ECO:0000313" key="2">
    <source>
        <dbReference type="EMBL" id="GEL75727.1"/>
    </source>
</evidence>
<dbReference type="AlphaFoldDB" id="A0A511HQ60"/>
<protein>
    <recommendedName>
        <fullName evidence="6">Lipoprotein</fullName>
    </recommendedName>
</protein>
<name>A0A511HQ60_9BACT</name>
<evidence type="ECO:0000313" key="3">
    <source>
        <dbReference type="EMBL" id="SDD41458.1"/>
    </source>
</evidence>
<gene>
    <name evidence="2" type="ORF">MVI01_75110</name>
    <name evidence="3" type="ORF">SAMN04488504_101792</name>
</gene>
<dbReference type="Proteomes" id="UP000198717">
    <property type="component" value="Unassembled WGS sequence"/>
</dbReference>
<dbReference type="PROSITE" id="PS51257">
    <property type="entry name" value="PROKAR_LIPOPROTEIN"/>
    <property type="match status" value="1"/>
</dbReference>
<sequence length="111" mass="12238">MRAHAVIWLSLALAVTGCSTTRFVRLDTGDGPTRVHTPFTEDDTRPPVELDDDECEEALVELARDVRPFAHSLREARQRFGGRAGRWSLSADALRVSPGPAGPARRFPTRA</sequence>
<accession>A0A511HQ60</accession>
<reference evidence="2 5" key="2">
    <citation type="submission" date="2019-07" db="EMBL/GenBank/DDBJ databases">
        <title>Whole genome shotgun sequence of Myxococcus virescens NBRC 100334.</title>
        <authorList>
            <person name="Hosoyama A."/>
            <person name="Uohara A."/>
            <person name="Ohji S."/>
            <person name="Ichikawa N."/>
        </authorList>
    </citation>
    <scope>NUCLEOTIDE SEQUENCE [LARGE SCALE GENOMIC DNA]</scope>
    <source>
        <strain evidence="2 5">NBRC 100334</strain>
    </source>
</reference>
<organism evidence="2 5">
    <name type="scientific">Myxococcus virescens</name>
    <dbReference type="NCBI Taxonomy" id="83456"/>
    <lineage>
        <taxon>Bacteria</taxon>
        <taxon>Pseudomonadati</taxon>
        <taxon>Myxococcota</taxon>
        <taxon>Myxococcia</taxon>
        <taxon>Myxococcales</taxon>
        <taxon>Cystobacterineae</taxon>
        <taxon>Myxococcaceae</taxon>
        <taxon>Myxococcus</taxon>
    </lineage>
</organism>
<comment type="caution">
    <text evidence="2">The sequence shown here is derived from an EMBL/GenBank/DDBJ whole genome shotgun (WGS) entry which is preliminary data.</text>
</comment>
<dbReference type="EMBL" id="BJVY01000129">
    <property type="protein sequence ID" value="GEL75727.1"/>
    <property type="molecule type" value="Genomic_DNA"/>
</dbReference>
<evidence type="ECO:0000256" key="1">
    <source>
        <dbReference type="SAM" id="MobiDB-lite"/>
    </source>
</evidence>
<feature type="region of interest" description="Disordered" evidence="1">
    <location>
        <begin position="27"/>
        <end position="49"/>
    </location>
</feature>
<evidence type="ECO:0008006" key="6">
    <source>
        <dbReference type="Google" id="ProtNLM"/>
    </source>
</evidence>
<reference evidence="3 4" key="1">
    <citation type="submission" date="2016-10" db="EMBL/GenBank/DDBJ databases">
        <authorList>
            <person name="Varghese N."/>
            <person name="Submissions S."/>
        </authorList>
    </citation>
    <scope>NUCLEOTIDE SEQUENCE [LARGE SCALE GENOMIC DNA]</scope>
    <source>
        <strain evidence="3 4">DSM 2260</strain>
    </source>
</reference>
<evidence type="ECO:0000313" key="5">
    <source>
        <dbReference type="Proteomes" id="UP000321224"/>
    </source>
</evidence>
<dbReference type="EMBL" id="FNAJ01000001">
    <property type="protein sequence ID" value="SDD41458.1"/>
    <property type="molecule type" value="Genomic_DNA"/>
</dbReference>
<proteinExistence type="predicted"/>
<keyword evidence="4" id="KW-1185">Reference proteome</keyword>